<organism evidence="2 3">
    <name type="scientific">Dichomitus squalens</name>
    <dbReference type="NCBI Taxonomy" id="114155"/>
    <lineage>
        <taxon>Eukaryota</taxon>
        <taxon>Fungi</taxon>
        <taxon>Dikarya</taxon>
        <taxon>Basidiomycota</taxon>
        <taxon>Agaricomycotina</taxon>
        <taxon>Agaricomycetes</taxon>
        <taxon>Polyporales</taxon>
        <taxon>Polyporaceae</taxon>
        <taxon>Dichomitus</taxon>
    </lineage>
</organism>
<protein>
    <submittedName>
        <fullName evidence="2">Uncharacterized protein</fullName>
    </submittedName>
</protein>
<feature type="transmembrane region" description="Helical" evidence="1">
    <location>
        <begin position="53"/>
        <end position="75"/>
    </location>
</feature>
<keyword evidence="1" id="KW-0472">Membrane</keyword>
<gene>
    <name evidence="2" type="ORF">BD310DRAFT_925203</name>
</gene>
<dbReference type="Proteomes" id="UP000292082">
    <property type="component" value="Unassembled WGS sequence"/>
</dbReference>
<sequence length="105" mass="12292">MRPCGLVIDVYDTYYCATDGAAQRRHRLGARGQGSTQTYTRRVMLSKRNSGHWTGQLVGLFCLARVVFLLLFPLLPYIYHPRLYRITDFRYYHDVFLTTVREARA</sequence>
<proteinExistence type="predicted"/>
<name>A0A4Q9PXG0_9APHY</name>
<keyword evidence="3" id="KW-1185">Reference proteome</keyword>
<evidence type="ECO:0000313" key="3">
    <source>
        <dbReference type="Proteomes" id="UP000292082"/>
    </source>
</evidence>
<evidence type="ECO:0000313" key="2">
    <source>
        <dbReference type="EMBL" id="TBU59265.1"/>
    </source>
</evidence>
<evidence type="ECO:0000256" key="1">
    <source>
        <dbReference type="SAM" id="Phobius"/>
    </source>
</evidence>
<dbReference type="AlphaFoldDB" id="A0A4Q9PXG0"/>
<keyword evidence="1" id="KW-1133">Transmembrane helix</keyword>
<dbReference type="EMBL" id="ML145115">
    <property type="protein sequence ID" value="TBU59265.1"/>
    <property type="molecule type" value="Genomic_DNA"/>
</dbReference>
<reference evidence="2 3" key="1">
    <citation type="submission" date="2019-01" db="EMBL/GenBank/DDBJ databases">
        <title>Draft genome sequences of three monokaryotic isolates of the white-rot basidiomycete fungus Dichomitus squalens.</title>
        <authorList>
            <consortium name="DOE Joint Genome Institute"/>
            <person name="Lopez S.C."/>
            <person name="Andreopoulos B."/>
            <person name="Pangilinan J."/>
            <person name="Lipzen A."/>
            <person name="Riley R."/>
            <person name="Ahrendt S."/>
            <person name="Ng V."/>
            <person name="Barry K."/>
            <person name="Daum C."/>
            <person name="Grigoriev I.V."/>
            <person name="Hilden K.S."/>
            <person name="Makela M.R."/>
            <person name="de Vries R.P."/>
        </authorList>
    </citation>
    <scope>NUCLEOTIDE SEQUENCE [LARGE SCALE GENOMIC DNA]</scope>
    <source>
        <strain evidence="2 3">CBS 464.89</strain>
    </source>
</reference>
<accession>A0A4Q9PXG0</accession>
<keyword evidence="1" id="KW-0812">Transmembrane</keyword>